<evidence type="ECO:0000313" key="3">
    <source>
        <dbReference type="EMBL" id="CAB4932377.1"/>
    </source>
</evidence>
<dbReference type="EMBL" id="CAFBMK010000173">
    <property type="protein sequence ID" value="CAB4932377.1"/>
    <property type="molecule type" value="Genomic_DNA"/>
</dbReference>
<feature type="compositionally biased region" description="Acidic residues" evidence="1">
    <location>
        <begin position="273"/>
        <end position="282"/>
    </location>
</feature>
<dbReference type="AlphaFoldDB" id="A0A6J7IQA8"/>
<gene>
    <name evidence="3" type="ORF">UFOPK3564_02446</name>
</gene>
<keyword evidence="2" id="KW-1133">Transmembrane helix</keyword>
<proteinExistence type="predicted"/>
<name>A0A6J7IQA8_9ZZZZ</name>
<evidence type="ECO:0000256" key="2">
    <source>
        <dbReference type="SAM" id="Phobius"/>
    </source>
</evidence>
<feature type="compositionally biased region" description="Low complexity" evidence="1">
    <location>
        <begin position="233"/>
        <end position="270"/>
    </location>
</feature>
<sequence>MSSPREQPTRVQPPAPQPAPPPAAAAGALDLKTLIITAAASALAAFICSKVWAPGTLASAAFTPVAVAVFREALRKPTEVVTTALPAALPIARRTAADPGPYGAPTGPGTPFSDTDPTRVHGVVPGPADQPTQVSPAVGPQPPGPVGAEPVTVHAVAARNRRRWQVAIVTGLLGFVVAALLITVPEVLAGKDSTTIFREGRSAPAKTQAAPATTTTTETVTPTVTTVAPETVTRTETVPTTTTTETQTVTEEAPATTTTTRTTPTTPTTPEDGAVDPADELP</sequence>
<accession>A0A6J7IQA8</accession>
<feature type="region of interest" description="Disordered" evidence="1">
    <location>
        <begin position="96"/>
        <end position="144"/>
    </location>
</feature>
<feature type="compositionally biased region" description="Low complexity" evidence="1">
    <location>
        <begin position="207"/>
        <end position="219"/>
    </location>
</feature>
<feature type="region of interest" description="Disordered" evidence="1">
    <location>
        <begin position="1"/>
        <end position="24"/>
    </location>
</feature>
<feature type="compositionally biased region" description="Polar residues" evidence="1">
    <location>
        <begin position="1"/>
        <end position="10"/>
    </location>
</feature>
<protein>
    <submittedName>
        <fullName evidence="3">Unannotated protein</fullName>
    </submittedName>
</protein>
<feature type="compositionally biased region" description="Low complexity" evidence="1">
    <location>
        <begin position="97"/>
        <end position="111"/>
    </location>
</feature>
<feature type="compositionally biased region" description="Pro residues" evidence="1">
    <location>
        <begin position="11"/>
        <end position="23"/>
    </location>
</feature>
<keyword evidence="2" id="KW-0812">Transmembrane</keyword>
<feature type="region of interest" description="Disordered" evidence="1">
    <location>
        <begin position="233"/>
        <end position="282"/>
    </location>
</feature>
<feature type="region of interest" description="Disordered" evidence="1">
    <location>
        <begin position="199"/>
        <end position="219"/>
    </location>
</feature>
<keyword evidence="2" id="KW-0472">Membrane</keyword>
<evidence type="ECO:0000256" key="1">
    <source>
        <dbReference type="SAM" id="MobiDB-lite"/>
    </source>
</evidence>
<organism evidence="3">
    <name type="scientific">freshwater metagenome</name>
    <dbReference type="NCBI Taxonomy" id="449393"/>
    <lineage>
        <taxon>unclassified sequences</taxon>
        <taxon>metagenomes</taxon>
        <taxon>ecological metagenomes</taxon>
    </lineage>
</organism>
<feature type="transmembrane region" description="Helical" evidence="2">
    <location>
        <begin position="166"/>
        <end position="184"/>
    </location>
</feature>
<reference evidence="3" key="1">
    <citation type="submission" date="2020-05" db="EMBL/GenBank/DDBJ databases">
        <authorList>
            <person name="Chiriac C."/>
            <person name="Salcher M."/>
            <person name="Ghai R."/>
            <person name="Kavagutti S V."/>
        </authorList>
    </citation>
    <scope>NUCLEOTIDE SEQUENCE</scope>
</reference>